<comment type="caution">
    <text evidence="1">The sequence shown here is derived from an EMBL/GenBank/DDBJ whole genome shotgun (WGS) entry which is preliminary data.</text>
</comment>
<reference evidence="1 2" key="1">
    <citation type="submission" date="2021-03" db="EMBL/GenBank/DDBJ databases">
        <title>Fibrella sp. HMF5405 genome sequencing and assembly.</title>
        <authorList>
            <person name="Kang H."/>
            <person name="Kim H."/>
            <person name="Bae S."/>
            <person name="Joh K."/>
        </authorList>
    </citation>
    <scope>NUCLEOTIDE SEQUENCE [LARGE SCALE GENOMIC DNA]</scope>
    <source>
        <strain evidence="1 2">HMF5405</strain>
    </source>
</reference>
<sequence>MSIAILGIDQLLSRLSWIEKAQVAQWIVRDSLEEPPFTYFQACRTYPTPCGIRN</sequence>
<accession>A0ABS3JLC3</accession>
<keyword evidence="2" id="KW-1185">Reference proteome</keyword>
<proteinExistence type="predicted"/>
<organism evidence="1 2">
    <name type="scientific">Fibrella forsythiae</name>
    <dbReference type="NCBI Taxonomy" id="2817061"/>
    <lineage>
        <taxon>Bacteria</taxon>
        <taxon>Pseudomonadati</taxon>
        <taxon>Bacteroidota</taxon>
        <taxon>Cytophagia</taxon>
        <taxon>Cytophagales</taxon>
        <taxon>Spirosomataceae</taxon>
        <taxon>Fibrella</taxon>
    </lineage>
</organism>
<protein>
    <submittedName>
        <fullName evidence="1">Uncharacterized protein</fullName>
    </submittedName>
</protein>
<dbReference type="EMBL" id="JAFMYW010000004">
    <property type="protein sequence ID" value="MBO0950024.1"/>
    <property type="molecule type" value="Genomic_DNA"/>
</dbReference>
<gene>
    <name evidence="1" type="ORF">J2I46_15615</name>
</gene>
<evidence type="ECO:0000313" key="2">
    <source>
        <dbReference type="Proteomes" id="UP000664628"/>
    </source>
</evidence>
<evidence type="ECO:0000313" key="1">
    <source>
        <dbReference type="EMBL" id="MBO0950024.1"/>
    </source>
</evidence>
<dbReference type="RefSeq" id="WP_207329969.1">
    <property type="nucleotide sequence ID" value="NZ_JAFMYW010000004.1"/>
</dbReference>
<dbReference type="Proteomes" id="UP000664628">
    <property type="component" value="Unassembled WGS sequence"/>
</dbReference>
<name>A0ABS3JLC3_9BACT</name>